<feature type="DNA-binding region" description="OmpR/PhoB-type" evidence="3">
    <location>
        <begin position="1"/>
        <end position="97"/>
    </location>
</feature>
<dbReference type="InterPro" id="IPR005158">
    <property type="entry name" value="BTAD"/>
</dbReference>
<dbReference type="Pfam" id="PF00486">
    <property type="entry name" value="Trans_reg_C"/>
    <property type="match status" value="1"/>
</dbReference>
<name>A0ABP9J3F1_9MICO</name>
<dbReference type="RefSeq" id="WP_345506035.1">
    <property type="nucleotide sequence ID" value="NZ_BAABIW010000006.1"/>
</dbReference>
<proteinExistence type="inferred from homology"/>
<dbReference type="Gene3D" id="3.40.50.300">
    <property type="entry name" value="P-loop containing nucleotide triphosphate hydrolases"/>
    <property type="match status" value="1"/>
</dbReference>
<dbReference type="SUPFAM" id="SSF52540">
    <property type="entry name" value="P-loop containing nucleoside triphosphate hydrolases"/>
    <property type="match status" value="1"/>
</dbReference>
<comment type="caution">
    <text evidence="5">The sequence shown here is derived from an EMBL/GenBank/DDBJ whole genome shotgun (WGS) entry which is preliminary data.</text>
</comment>
<reference evidence="6" key="1">
    <citation type="journal article" date="2019" name="Int. J. Syst. Evol. Microbiol.">
        <title>The Global Catalogue of Microorganisms (GCM) 10K type strain sequencing project: providing services to taxonomists for standard genome sequencing and annotation.</title>
        <authorList>
            <consortium name="The Broad Institute Genomics Platform"/>
            <consortium name="The Broad Institute Genome Sequencing Center for Infectious Disease"/>
            <person name="Wu L."/>
            <person name="Ma J."/>
        </authorList>
    </citation>
    <scope>NUCLEOTIDE SEQUENCE [LARGE SCALE GENOMIC DNA]</scope>
    <source>
        <strain evidence="6">JCM 17687</strain>
    </source>
</reference>
<feature type="domain" description="OmpR/PhoB-type" evidence="4">
    <location>
        <begin position="1"/>
        <end position="97"/>
    </location>
</feature>
<dbReference type="PANTHER" id="PTHR47691">
    <property type="entry name" value="REGULATOR-RELATED"/>
    <property type="match status" value="1"/>
</dbReference>
<dbReference type="InterPro" id="IPR027417">
    <property type="entry name" value="P-loop_NTPase"/>
</dbReference>
<dbReference type="InterPro" id="IPR036388">
    <property type="entry name" value="WH-like_DNA-bd_sf"/>
</dbReference>
<dbReference type="Proteomes" id="UP001500427">
    <property type="component" value="Unassembled WGS sequence"/>
</dbReference>
<dbReference type="Pfam" id="PF03704">
    <property type="entry name" value="BTAD"/>
    <property type="match status" value="1"/>
</dbReference>
<comment type="similarity">
    <text evidence="1">Belongs to the AfsR/DnrI/RedD regulatory family.</text>
</comment>
<dbReference type="SUPFAM" id="SSF48452">
    <property type="entry name" value="TPR-like"/>
    <property type="match status" value="2"/>
</dbReference>
<dbReference type="SMART" id="SM00862">
    <property type="entry name" value="Trans_reg_C"/>
    <property type="match status" value="1"/>
</dbReference>
<dbReference type="PANTHER" id="PTHR47691:SF3">
    <property type="entry name" value="HTH-TYPE TRANSCRIPTIONAL REGULATOR RV0890C-RELATED"/>
    <property type="match status" value="1"/>
</dbReference>
<dbReference type="InterPro" id="IPR001867">
    <property type="entry name" value="OmpR/PhoB-type_DNA-bd"/>
</dbReference>
<protein>
    <submittedName>
        <fullName evidence="5">BTAD domain-containing putative transcriptional regulator</fullName>
    </submittedName>
</protein>
<dbReference type="Gene3D" id="1.10.10.10">
    <property type="entry name" value="Winged helix-like DNA-binding domain superfamily/Winged helix DNA-binding domain"/>
    <property type="match status" value="1"/>
</dbReference>
<evidence type="ECO:0000256" key="3">
    <source>
        <dbReference type="PROSITE-ProRule" id="PRU01091"/>
    </source>
</evidence>
<keyword evidence="2 3" id="KW-0238">DNA-binding</keyword>
<dbReference type="EMBL" id="BAABIW010000006">
    <property type="protein sequence ID" value="GAA5019348.1"/>
    <property type="molecule type" value="Genomic_DNA"/>
</dbReference>
<keyword evidence="6" id="KW-1185">Reference proteome</keyword>
<dbReference type="SUPFAM" id="SSF46894">
    <property type="entry name" value="C-terminal effector domain of the bipartite response regulators"/>
    <property type="match status" value="1"/>
</dbReference>
<organism evidence="5 6">
    <name type="scientific">Terrabacter aeriphilus</name>
    <dbReference type="NCBI Taxonomy" id="515662"/>
    <lineage>
        <taxon>Bacteria</taxon>
        <taxon>Bacillati</taxon>
        <taxon>Actinomycetota</taxon>
        <taxon>Actinomycetes</taxon>
        <taxon>Micrococcales</taxon>
        <taxon>Intrasporangiaceae</taxon>
        <taxon>Terrabacter</taxon>
    </lineage>
</organism>
<evidence type="ECO:0000313" key="6">
    <source>
        <dbReference type="Proteomes" id="UP001500427"/>
    </source>
</evidence>
<evidence type="ECO:0000313" key="5">
    <source>
        <dbReference type="EMBL" id="GAA5019348.1"/>
    </source>
</evidence>
<dbReference type="InterPro" id="IPR016032">
    <property type="entry name" value="Sig_transdc_resp-reg_C-effctor"/>
</dbReference>
<evidence type="ECO:0000259" key="4">
    <source>
        <dbReference type="PROSITE" id="PS51755"/>
    </source>
</evidence>
<gene>
    <name evidence="5" type="ORF">GCM10023258_06900</name>
</gene>
<sequence length="1006" mass="104505">MLDVRLLGPVRLLRDGRPVALGGAKQRAVLALLALESPRAVAVPTLVDAVWGDAPPASARNAVQVYVSGLRAALGTDDARIERIGDTYRLVGAGIGSDVGRFTEQVAEGRAALRSSSAERAAALLDDALRSWDGTPFGGLEDLPVGERSRRLVEEARATAQVELVDALLRLRRPADAAAVAEALVGERPLDEHAWTLLASAQYHAGRQAAALATCRRLRRVLAEELGVDPSPPALAVEAAILAQTLRPPAATGADGSGVVTPADHVDADDADGLPGGAVLPMLPDPFVGRDGEVEHVSALLSAARVVTLTGFGGLGKTTVATAVARRLGSSRPAVHFCDLSAELSWTTAVDRVCRALDLEPTDDPVATLSGAADGTLVVLDNAEQVADVGRGVSDLLRGTGLTLLVTSRRPLRVAGEHVVRLEPLPTATDGEGGPSPAATLFLAHAERVRAGAGRAPLERTEALCTLLDGIPLALELAASRTRALTVEQLGERLRRAPVGGLGDARRADLPARQAGLAVVLDASIELLSVGATLLLRVLARLGGWASTELVEQVHVAVAAPPNGGPDFLDALEDLVDVGLAEVDGAGRVRLRTPVRDHVSARRDPAVDDAVEASVGDHVEALVVATAPLLHGPTAPDGIRRLSHDHDAVLAALGHAIAADDRRRAHAMTLGLGRYWLLTGRLVEGRRWLDAVRGLDHEVADRIRLDLLAGTYGSYVNDADAVGLLEDALARAAAAHLPVDRLVVNGACCLAAMTAHLGDLTAAERWASEAAELARRSGEPALVSLARDLAAHVASYTGNAEFALEASLAGITDARRAGDRFDLVNLLSSAAENLLDLGRGAEAVRLTDEAFALTRDLDVGPVVAHVLMMRGLALAGVERAREARGCLLEALRMAQDRYPDRFIVGAILTALAVVAAQEGDDAEAARLWGSADAVFADEGAVPASTAGAFLRTSLAVVAQRLGAERLTTLQAVGAGAPDDVVARLLGQAGVDGVAVPPTRTTGRAVP</sequence>
<evidence type="ECO:0000256" key="2">
    <source>
        <dbReference type="ARBA" id="ARBA00023125"/>
    </source>
</evidence>
<dbReference type="SMART" id="SM01043">
    <property type="entry name" value="BTAD"/>
    <property type="match status" value="1"/>
</dbReference>
<dbReference type="Gene3D" id="1.25.40.10">
    <property type="entry name" value="Tetratricopeptide repeat domain"/>
    <property type="match status" value="2"/>
</dbReference>
<dbReference type="PROSITE" id="PS51755">
    <property type="entry name" value="OMPR_PHOB"/>
    <property type="match status" value="1"/>
</dbReference>
<evidence type="ECO:0000256" key="1">
    <source>
        <dbReference type="ARBA" id="ARBA00005820"/>
    </source>
</evidence>
<dbReference type="CDD" id="cd15831">
    <property type="entry name" value="BTAD"/>
    <property type="match status" value="1"/>
</dbReference>
<accession>A0ABP9J3F1</accession>
<dbReference type="InterPro" id="IPR011990">
    <property type="entry name" value="TPR-like_helical_dom_sf"/>
</dbReference>